<protein>
    <submittedName>
        <fullName evidence="1">Uncharacterized protein</fullName>
    </submittedName>
</protein>
<accession>A0ABY5LS44</accession>
<sequence length="46" mass="5487">MNRKQKVNYLQNNHLFLIPFLVRSPEQQKQLVVLRWALAVQRTIPG</sequence>
<proteinExistence type="predicted"/>
<evidence type="ECO:0000313" key="1">
    <source>
        <dbReference type="EMBL" id="UUO13562.1"/>
    </source>
</evidence>
<dbReference type="EMBL" id="CP099464">
    <property type="protein sequence ID" value="UUO13562.1"/>
    <property type="molecule type" value="Genomic_DNA"/>
</dbReference>
<dbReference type="Proteomes" id="UP001057561">
    <property type="component" value="Chromosome"/>
</dbReference>
<organism evidence="1 2">
    <name type="scientific">Dolichospermum heterosporum TAC447</name>
    <dbReference type="NCBI Taxonomy" id="747523"/>
    <lineage>
        <taxon>Bacteria</taxon>
        <taxon>Bacillati</taxon>
        <taxon>Cyanobacteriota</taxon>
        <taxon>Cyanophyceae</taxon>
        <taxon>Nostocales</taxon>
        <taxon>Aphanizomenonaceae</taxon>
        <taxon>Dolichospermum</taxon>
        <taxon>Dolichospermum heterosporum</taxon>
    </lineage>
</organism>
<evidence type="ECO:0000313" key="2">
    <source>
        <dbReference type="Proteomes" id="UP001057561"/>
    </source>
</evidence>
<gene>
    <name evidence="1" type="ORF">NG743_15920</name>
</gene>
<keyword evidence="2" id="KW-1185">Reference proteome</keyword>
<reference evidence="1" key="1">
    <citation type="submission" date="2022-06" db="EMBL/GenBank/DDBJ databases">
        <title>Nostosin G and Spiroidesin B from the Cyanobacterium Dolichospermum sp. NIES-1697.</title>
        <authorList>
            <person name="Phan C.-S."/>
            <person name="Mehjabin J.J."/>
            <person name="Anas A.R.J."/>
            <person name="Hayasaka M."/>
            <person name="Onoki R."/>
            <person name="Wang J."/>
            <person name="Umezawa T."/>
            <person name="Washio K."/>
            <person name="Morikawa M."/>
            <person name="Okino T."/>
        </authorList>
    </citation>
    <scope>NUCLEOTIDE SEQUENCE</scope>
    <source>
        <strain evidence="1">NIES-1697</strain>
    </source>
</reference>
<dbReference type="RefSeq" id="WP_160170642.1">
    <property type="nucleotide sequence ID" value="NZ_CP099464.1"/>
</dbReference>
<name>A0ABY5LS44_9CYAN</name>